<sequence length="205" mass="23340">MTGRSCATGSITLKSARRVSRWPRPTWCRWNWSMRELAALLVALLLLVPGSAQARADIVAAGIAEARNLGRVTVRWFGLPLYDAALYTERGARFSWQVPMALELAYRREISRERLVAATQSELERIEGRRRDHPVLLGKLGRCFRDVDPGDRVLAVARADDRVDFWFNGARLCEVRHGNLRKRFLGIWLSDNARSVGLSRRLRGQ</sequence>
<name>A0A5A9ZTE0_9RHOB</name>
<reference evidence="2 3" key="1">
    <citation type="submission" date="2019-07" db="EMBL/GenBank/DDBJ databases">
        <title>Aquicoccus porphyridii gen. nov., sp. nov., isolated from a small marine red alga, Porphyridium marinum.</title>
        <authorList>
            <person name="Liu L."/>
        </authorList>
    </citation>
    <scope>NUCLEOTIDE SEQUENCE [LARGE SCALE GENOMIC DNA]</scope>
    <source>
        <strain evidence="2 3">L1 8-17</strain>
    </source>
</reference>
<dbReference type="Proteomes" id="UP000325291">
    <property type="component" value="Unassembled WGS sequence"/>
</dbReference>
<gene>
    <name evidence="2" type="ORF">FLO80_03745</name>
</gene>
<evidence type="ECO:0000259" key="1">
    <source>
        <dbReference type="Pfam" id="PF16036"/>
    </source>
</evidence>
<keyword evidence="3" id="KW-1185">Reference proteome</keyword>
<proteinExistence type="predicted"/>
<comment type="caution">
    <text evidence="2">The sequence shown here is derived from an EMBL/GenBank/DDBJ whole genome shotgun (WGS) entry which is preliminary data.</text>
</comment>
<dbReference type="InterPro" id="IPR016087">
    <property type="entry name" value="Chalcone_isomerase"/>
</dbReference>
<feature type="domain" description="Chalcone isomerase" evidence="1">
    <location>
        <begin position="78"/>
        <end position="199"/>
    </location>
</feature>
<evidence type="ECO:0000313" key="2">
    <source>
        <dbReference type="EMBL" id="KAA0920242.1"/>
    </source>
</evidence>
<accession>A0A5A9ZTE0</accession>
<dbReference type="EMBL" id="VINQ01000002">
    <property type="protein sequence ID" value="KAA0920242.1"/>
    <property type="molecule type" value="Genomic_DNA"/>
</dbReference>
<protein>
    <recommendedName>
        <fullName evidence="1">Chalcone isomerase domain-containing protein</fullName>
    </recommendedName>
</protein>
<organism evidence="2 3">
    <name type="scientific">Aquicoccus porphyridii</name>
    <dbReference type="NCBI Taxonomy" id="1852029"/>
    <lineage>
        <taxon>Bacteria</taxon>
        <taxon>Pseudomonadati</taxon>
        <taxon>Pseudomonadota</taxon>
        <taxon>Alphaproteobacteria</taxon>
        <taxon>Rhodobacterales</taxon>
        <taxon>Paracoccaceae</taxon>
        <taxon>Aquicoccus</taxon>
    </lineage>
</organism>
<dbReference type="AlphaFoldDB" id="A0A5A9ZTE0"/>
<dbReference type="Pfam" id="PF16036">
    <property type="entry name" value="Chalcone_3"/>
    <property type="match status" value="1"/>
</dbReference>
<evidence type="ECO:0000313" key="3">
    <source>
        <dbReference type="Proteomes" id="UP000325291"/>
    </source>
</evidence>